<gene>
    <name evidence="3" type="ORF">HV331_26160</name>
</gene>
<dbReference type="SUPFAM" id="SSF48657">
    <property type="entry name" value="FinO-like"/>
    <property type="match status" value="1"/>
</dbReference>
<sequence>MDYQDVLDLMRNTWPVLITEVRCILQEIRDNLQARRLDISNKPLSRAMKTFTRSAPYLHAQLAGAVRYDIHACRQVR</sequence>
<reference evidence="4" key="1">
    <citation type="submission" date="2020-06" db="EMBL/GenBank/DDBJ databases">
        <title>REHAB project genomes.</title>
        <authorList>
            <person name="Shaw L.P."/>
        </authorList>
    </citation>
    <scope>NUCLEOTIDE SEQUENCE [LARGE SCALE GENOMIC DNA]</scope>
    <source>
        <strain evidence="4">RHBSTW-00938</strain>
        <plasmid evidence="4">prhbstw-00938_2</plasmid>
    </source>
</reference>
<evidence type="ECO:0000313" key="3">
    <source>
        <dbReference type="EMBL" id="QMR42977.1"/>
    </source>
</evidence>
<proteinExistence type="predicted"/>
<name>A0AAP9R1R5_KLEAE</name>
<dbReference type="EMBL" id="CP055905">
    <property type="protein sequence ID" value="QMR42977.1"/>
    <property type="molecule type" value="Genomic_DNA"/>
</dbReference>
<organism evidence="3 4">
    <name type="scientific">Klebsiella aerogenes</name>
    <name type="common">Enterobacter aerogenes</name>
    <dbReference type="NCBI Taxonomy" id="548"/>
    <lineage>
        <taxon>Bacteria</taxon>
        <taxon>Pseudomonadati</taxon>
        <taxon>Pseudomonadota</taxon>
        <taxon>Gammaproteobacteria</taxon>
        <taxon>Enterobacterales</taxon>
        <taxon>Enterobacteriaceae</taxon>
        <taxon>Klebsiella/Raoultella group</taxon>
        <taxon>Klebsiella</taxon>
    </lineage>
</organism>
<keyword evidence="1" id="KW-0694">RNA-binding</keyword>
<protein>
    <recommendedName>
        <fullName evidence="2">ProQ/FinO domain-containing protein</fullName>
    </recommendedName>
</protein>
<dbReference type="InterPro" id="IPR016103">
    <property type="entry name" value="ProQ/FinO"/>
</dbReference>
<evidence type="ECO:0000313" key="4">
    <source>
        <dbReference type="Proteomes" id="UP000514462"/>
    </source>
</evidence>
<dbReference type="Proteomes" id="UP000514462">
    <property type="component" value="Plasmid pRHBSTW-00938_2"/>
</dbReference>
<dbReference type="RefSeq" id="WP_182015361.1">
    <property type="nucleotide sequence ID" value="NZ_CP055905.1"/>
</dbReference>
<dbReference type="AlphaFoldDB" id="A0AAP9R1R5"/>
<dbReference type="Gene3D" id="1.10.1710.10">
    <property type="entry name" value="ProQ/FinO domain"/>
    <property type="match status" value="1"/>
</dbReference>
<feature type="domain" description="ProQ/FinO" evidence="2">
    <location>
        <begin position="23"/>
        <end position="72"/>
    </location>
</feature>
<geneLocation type="plasmid" evidence="4">
    <name>prhbstw-00938_2</name>
</geneLocation>
<keyword evidence="3" id="KW-0614">Plasmid</keyword>
<accession>A0AAP9R1R5</accession>
<dbReference type="InterPro" id="IPR036442">
    <property type="entry name" value="ProQ/FinO_sf"/>
</dbReference>
<evidence type="ECO:0000259" key="2">
    <source>
        <dbReference type="Pfam" id="PF04352"/>
    </source>
</evidence>
<evidence type="ECO:0000256" key="1">
    <source>
        <dbReference type="ARBA" id="ARBA00022884"/>
    </source>
</evidence>
<dbReference type="GO" id="GO:0003723">
    <property type="term" value="F:RNA binding"/>
    <property type="evidence" value="ECO:0007669"/>
    <property type="project" value="UniProtKB-KW"/>
</dbReference>
<dbReference type="Pfam" id="PF04352">
    <property type="entry name" value="ProQ"/>
    <property type="match status" value="1"/>
</dbReference>